<dbReference type="AlphaFoldDB" id="A0AAW1LG68"/>
<evidence type="ECO:0000256" key="1">
    <source>
        <dbReference type="SAM" id="Coils"/>
    </source>
</evidence>
<accession>A0AAW1LG68</accession>
<dbReference type="Gene3D" id="3.30.70.1820">
    <property type="entry name" value="L1 transposable element, RRM domain"/>
    <property type="match status" value="1"/>
</dbReference>
<comment type="caution">
    <text evidence="2">The sequence shown here is derived from an EMBL/GenBank/DDBJ whole genome shotgun (WGS) entry which is preliminary data.</text>
</comment>
<sequence length="227" mass="26342">MATEYNLRNKPNPTIIEEASATQKVLEKMLLSEEFLTKISSKISEFISLRLQQQVEDLKAEVKMLRTELSEVNKKNEMLEQHSRSYNLRIFGVKEQANEDVNEVVIDLCKRKLSVDVQLCDIDIAHRLKSKEGTTLPIIVSFVRRSLKKKIFNNKRKLKGSNIFVKEDLTTFRMSLLKELANYSPKGSWWTYNGKLFSKLGNNIHHINCIADIKNVCLVDLQWEVIQ</sequence>
<evidence type="ECO:0000313" key="3">
    <source>
        <dbReference type="Proteomes" id="UP001458880"/>
    </source>
</evidence>
<reference evidence="2 3" key="1">
    <citation type="journal article" date="2024" name="BMC Genomics">
        <title>De novo assembly and annotation of Popillia japonica's genome with initial clues to its potential as an invasive pest.</title>
        <authorList>
            <person name="Cucini C."/>
            <person name="Boschi S."/>
            <person name="Funari R."/>
            <person name="Cardaioli E."/>
            <person name="Iannotti N."/>
            <person name="Marturano G."/>
            <person name="Paoli F."/>
            <person name="Bruttini M."/>
            <person name="Carapelli A."/>
            <person name="Frati F."/>
            <person name="Nardi F."/>
        </authorList>
    </citation>
    <scope>NUCLEOTIDE SEQUENCE [LARGE SCALE GENOMIC DNA]</scope>
    <source>
        <strain evidence="2">DMR45628</strain>
    </source>
</reference>
<protein>
    <recommendedName>
        <fullName evidence="4">Zinc finger DNA binding protein</fullName>
    </recommendedName>
</protein>
<keyword evidence="1" id="KW-0175">Coiled coil</keyword>
<feature type="coiled-coil region" evidence="1">
    <location>
        <begin position="48"/>
        <end position="82"/>
    </location>
</feature>
<evidence type="ECO:0008006" key="4">
    <source>
        <dbReference type="Google" id="ProtNLM"/>
    </source>
</evidence>
<dbReference type="EMBL" id="JASPKY010000123">
    <property type="protein sequence ID" value="KAK9732013.1"/>
    <property type="molecule type" value="Genomic_DNA"/>
</dbReference>
<gene>
    <name evidence="2" type="ORF">QE152_g13208</name>
</gene>
<keyword evidence="3" id="KW-1185">Reference proteome</keyword>
<evidence type="ECO:0000313" key="2">
    <source>
        <dbReference type="EMBL" id="KAK9732013.1"/>
    </source>
</evidence>
<proteinExistence type="predicted"/>
<name>A0AAW1LG68_POPJA</name>
<dbReference type="Proteomes" id="UP001458880">
    <property type="component" value="Unassembled WGS sequence"/>
</dbReference>
<organism evidence="2 3">
    <name type="scientific">Popillia japonica</name>
    <name type="common">Japanese beetle</name>
    <dbReference type="NCBI Taxonomy" id="7064"/>
    <lineage>
        <taxon>Eukaryota</taxon>
        <taxon>Metazoa</taxon>
        <taxon>Ecdysozoa</taxon>
        <taxon>Arthropoda</taxon>
        <taxon>Hexapoda</taxon>
        <taxon>Insecta</taxon>
        <taxon>Pterygota</taxon>
        <taxon>Neoptera</taxon>
        <taxon>Endopterygota</taxon>
        <taxon>Coleoptera</taxon>
        <taxon>Polyphaga</taxon>
        <taxon>Scarabaeiformia</taxon>
        <taxon>Scarabaeidae</taxon>
        <taxon>Rutelinae</taxon>
        <taxon>Popillia</taxon>
    </lineage>
</organism>